<gene>
    <name evidence="2" type="ORF">MELIAE_LOCUS7780</name>
</gene>
<dbReference type="EMBL" id="OV121136">
    <property type="protein sequence ID" value="CAH0556960.1"/>
    <property type="molecule type" value="Genomic_DNA"/>
</dbReference>
<name>A0A9P0B6Z6_BRAAE</name>
<evidence type="ECO:0000313" key="2">
    <source>
        <dbReference type="EMBL" id="CAH0556960.1"/>
    </source>
</evidence>
<accession>A0A9P0B6Z6</accession>
<evidence type="ECO:0008006" key="4">
    <source>
        <dbReference type="Google" id="ProtNLM"/>
    </source>
</evidence>
<sequence>MEISGDEDEDTDNPLSEFLSKKRKYSSSEFITYARQLSDEQIRDIIGLEKKKRKKSVDKGPSNNTNISQESIQSNNVTNLPSCSKVPNNSTSLPTTSNDANNSLNYKKNTSNIMKKILQKEYLNLFYFSTDNFTTRTQVADLWEQERPHNSDTIIKTTKGFLLKSDSPKIILTNLLKKLQTNKHISNFTETKPYKTSPRTPNTPSISYSCVISNVEKDISDNDILAHLKQQDSAIQYCKRIISRTTNQPTHFIRLITKNSILNEKLLNEGLFFKCRHYAIYPSSPPTPAPLPCSKCSLFTHTTDKCSTPIKCLKCSENHPTLKCTSELPPKCLSCNSTEHQAWSFQCPNRPTKPIEGIPNLPVKSLNKKSSMVDNAKKEARVHSHITIHDHIVNTFLRKLNKSSATPREDIIHKLKQRFVKEFNIETTISFVGNNWIYILMFDLDIDDHSSPTEVIPGKNNGQARAQL</sequence>
<feature type="compositionally biased region" description="Polar residues" evidence="1">
    <location>
        <begin position="61"/>
        <end position="104"/>
    </location>
</feature>
<dbReference type="AlphaFoldDB" id="A0A9P0B6Z6"/>
<dbReference type="OrthoDB" id="6754550at2759"/>
<organism evidence="2 3">
    <name type="scientific">Brassicogethes aeneus</name>
    <name type="common">Rape pollen beetle</name>
    <name type="synonym">Meligethes aeneus</name>
    <dbReference type="NCBI Taxonomy" id="1431903"/>
    <lineage>
        <taxon>Eukaryota</taxon>
        <taxon>Metazoa</taxon>
        <taxon>Ecdysozoa</taxon>
        <taxon>Arthropoda</taxon>
        <taxon>Hexapoda</taxon>
        <taxon>Insecta</taxon>
        <taxon>Pterygota</taxon>
        <taxon>Neoptera</taxon>
        <taxon>Endopterygota</taxon>
        <taxon>Coleoptera</taxon>
        <taxon>Polyphaga</taxon>
        <taxon>Cucujiformia</taxon>
        <taxon>Nitidulidae</taxon>
        <taxon>Meligethinae</taxon>
        <taxon>Brassicogethes</taxon>
    </lineage>
</organism>
<proteinExistence type="predicted"/>
<protein>
    <recommendedName>
        <fullName evidence="4">Pre-C2HC domain-containing protein</fullName>
    </recommendedName>
</protein>
<dbReference type="Proteomes" id="UP001154078">
    <property type="component" value="Chromosome 5"/>
</dbReference>
<feature type="region of interest" description="Disordered" evidence="1">
    <location>
        <begin position="50"/>
        <end position="104"/>
    </location>
</feature>
<evidence type="ECO:0000313" key="3">
    <source>
        <dbReference type="Proteomes" id="UP001154078"/>
    </source>
</evidence>
<keyword evidence="3" id="KW-1185">Reference proteome</keyword>
<reference evidence="2" key="1">
    <citation type="submission" date="2021-12" db="EMBL/GenBank/DDBJ databases">
        <authorList>
            <person name="King R."/>
        </authorList>
    </citation>
    <scope>NUCLEOTIDE SEQUENCE</scope>
</reference>
<evidence type="ECO:0000256" key="1">
    <source>
        <dbReference type="SAM" id="MobiDB-lite"/>
    </source>
</evidence>